<keyword evidence="3" id="KW-1185">Reference proteome</keyword>
<dbReference type="PROSITE" id="PS00455">
    <property type="entry name" value="AMP_BINDING"/>
    <property type="match status" value="1"/>
</dbReference>
<dbReference type="InterPro" id="IPR005914">
    <property type="entry name" value="Acac_CoA_synth"/>
</dbReference>
<dbReference type="OrthoDB" id="10253869at2759"/>
<dbReference type="PANTHER" id="PTHR42921">
    <property type="entry name" value="ACETOACETYL-COA SYNTHETASE"/>
    <property type="match status" value="1"/>
</dbReference>
<reference evidence="2 3" key="2">
    <citation type="journal article" date="2017" name="Sci. Rep.">
        <title>Ant-infecting Ophiocordyceps genomes reveal a high diversity of potential behavioral manipulation genes and a possible major role for enterotoxins.</title>
        <authorList>
            <person name="de Bekker C."/>
            <person name="Ohm R.A."/>
            <person name="Evans H.C."/>
            <person name="Brachmann A."/>
            <person name="Hughes D.P."/>
        </authorList>
    </citation>
    <scope>NUCLEOTIDE SEQUENCE [LARGE SCALE GENOMIC DNA]</scope>
    <source>
        <strain evidence="2 3">SC16a</strain>
    </source>
</reference>
<proteinExistence type="predicted"/>
<reference evidence="2 3" key="1">
    <citation type="journal article" date="2015" name="BMC Genomics">
        <title>Gene expression during zombie ant biting behavior reflects the complexity underlying fungal parasitic behavioral manipulation.</title>
        <authorList>
            <person name="de Bekker C."/>
            <person name="Ohm R.A."/>
            <person name="Loreto R.G."/>
            <person name="Sebastian A."/>
            <person name="Albert I."/>
            <person name="Merrow M."/>
            <person name="Brachmann A."/>
            <person name="Hughes D.P."/>
        </authorList>
    </citation>
    <scope>NUCLEOTIDE SEQUENCE [LARGE SCALE GENOMIC DNA]</scope>
    <source>
        <strain evidence="2 3">SC16a</strain>
    </source>
</reference>
<dbReference type="Pfam" id="PF00501">
    <property type="entry name" value="AMP-binding"/>
    <property type="match status" value="1"/>
</dbReference>
<dbReference type="InterPro" id="IPR000873">
    <property type="entry name" value="AMP-dep_synth/lig_dom"/>
</dbReference>
<dbReference type="InterPro" id="IPR045851">
    <property type="entry name" value="AMP-bd_C_sf"/>
</dbReference>
<dbReference type="AlphaFoldDB" id="A0A2A9P595"/>
<dbReference type="SUPFAM" id="SSF56801">
    <property type="entry name" value="Acetyl-CoA synthetase-like"/>
    <property type="match status" value="1"/>
</dbReference>
<dbReference type="GO" id="GO:0006629">
    <property type="term" value="P:lipid metabolic process"/>
    <property type="evidence" value="ECO:0007669"/>
    <property type="project" value="InterPro"/>
</dbReference>
<dbReference type="NCBIfam" id="TIGR01217">
    <property type="entry name" value="ac_ac_CoA_syn"/>
    <property type="match status" value="1"/>
</dbReference>
<dbReference type="InterPro" id="IPR020845">
    <property type="entry name" value="AMP-binding_CS"/>
</dbReference>
<dbReference type="Proteomes" id="UP000037136">
    <property type="component" value="Unassembled WGS sequence"/>
</dbReference>
<gene>
    <name evidence="2" type="ORF">XA68_17020</name>
</gene>
<dbReference type="Gene3D" id="3.40.50.12780">
    <property type="entry name" value="N-terminal domain of ligase-like"/>
    <property type="match status" value="1"/>
</dbReference>
<dbReference type="PANTHER" id="PTHR42921:SF4">
    <property type="entry name" value="ACETOACETYL-COA SYNTHASE (AFU_ORTHOLOGUE AFUA_8G04770)"/>
    <property type="match status" value="1"/>
</dbReference>
<accession>A0A2A9P595</accession>
<name>A0A2A9P595_OPHUN</name>
<evidence type="ECO:0000259" key="1">
    <source>
        <dbReference type="Pfam" id="PF00501"/>
    </source>
</evidence>
<sequence length="747" mass="82911">MKRRHMPLRPTYPASFELPASFKQPLCSEAEASTGPDRDPSRLPFSSPSATMNLAVSPRKLWEHPNPHDTAMWRFMQESNRRHGLHLQTFWDLYNWSCDNRCHFYRQLWEFQAWIHEGSYTRVVDEAIPVSKLPRWFEGVRLNLAENFLWTPAPHDGSVRSTQVRHHDKIALTEVREGNSDLVHVTFGELRQRVARLASALHAAGLVEGDRVVMVGAHACQTLVVFLATAWLGAIFSSSSTDMGVSGLLQRIVLVRPKFIFFDDGAVYNGKEVDLRDKIRAIINRLASSADLAKLIAVPRFADRPYDVSAIARTQSLEQFVEKASDTPPPPIKRIAFQDPVVVYFSSGTTGVPKAIVHGVGPVLINLSRELILHADMKADDVGLQYTTTGWIMYMMSVAAIPVGGRAVLYDGSPFVPDPTVLLRVAEQQRVTYLGISPRWMAELSKRNMSPRNVADLSSLRMVGSTGTVLPDQMFHWFYDEAFPGHTQLFNQSGGTDIVGSFALGNPLMAIHVGGCVAPCLGIRLQVFDSEISEGKPVPAGTPGDLVATTAFPNVPVFFWGDSQPAPGTKYYDSYFDRFRNVWTHGDFIVFHPVTGAVIFLGRSDGVLNPSGVRFGSADIYAVVERGFAAEVADSLCVGQRRRQDSDESVLLFVVMRPGKPLTTSLVSRINKAIARDLSKRHVPKYIFEAPELPVTVNGKKVELPVKAIVSGKTVTPSGTLLNPHSLEFFYRFQRVEELVEGTKAKL</sequence>
<dbReference type="Gene3D" id="3.30.300.30">
    <property type="match status" value="1"/>
</dbReference>
<feature type="domain" description="AMP-dependent synthetase/ligase" evidence="1">
    <location>
        <begin position="164"/>
        <end position="548"/>
    </location>
</feature>
<dbReference type="InterPro" id="IPR042099">
    <property type="entry name" value="ANL_N_sf"/>
</dbReference>
<dbReference type="STRING" id="268505.A0A2A9P595"/>
<organism evidence="2 3">
    <name type="scientific">Ophiocordyceps unilateralis</name>
    <name type="common">Zombie-ant fungus</name>
    <name type="synonym">Torrubia unilateralis</name>
    <dbReference type="NCBI Taxonomy" id="268505"/>
    <lineage>
        <taxon>Eukaryota</taxon>
        <taxon>Fungi</taxon>
        <taxon>Dikarya</taxon>
        <taxon>Ascomycota</taxon>
        <taxon>Pezizomycotina</taxon>
        <taxon>Sordariomycetes</taxon>
        <taxon>Hypocreomycetidae</taxon>
        <taxon>Hypocreales</taxon>
        <taxon>Ophiocordycipitaceae</taxon>
        <taxon>Ophiocordyceps</taxon>
    </lineage>
</organism>
<protein>
    <recommendedName>
        <fullName evidence="1">AMP-dependent synthetase/ligase domain-containing protein</fullName>
    </recommendedName>
</protein>
<comment type="caution">
    <text evidence="2">The sequence shown here is derived from an EMBL/GenBank/DDBJ whole genome shotgun (WGS) entry which is preliminary data.</text>
</comment>
<evidence type="ECO:0000313" key="3">
    <source>
        <dbReference type="Proteomes" id="UP000037136"/>
    </source>
</evidence>
<dbReference type="EMBL" id="LAZP02000655">
    <property type="protein sequence ID" value="PFH56127.1"/>
    <property type="molecule type" value="Genomic_DNA"/>
</dbReference>
<dbReference type="GO" id="GO:0030729">
    <property type="term" value="F:acetoacetate-CoA ligase activity"/>
    <property type="evidence" value="ECO:0007669"/>
    <property type="project" value="InterPro"/>
</dbReference>
<evidence type="ECO:0000313" key="2">
    <source>
        <dbReference type="EMBL" id="PFH56127.1"/>
    </source>
</evidence>